<dbReference type="InterPro" id="IPR037401">
    <property type="entry name" value="SnoaL-like"/>
</dbReference>
<dbReference type="EMBL" id="BKAG01000045">
    <property type="protein sequence ID" value="GEP45268.1"/>
    <property type="molecule type" value="Genomic_DNA"/>
</dbReference>
<keyword evidence="3" id="KW-0413">Isomerase</keyword>
<evidence type="ECO:0000313" key="4">
    <source>
        <dbReference type="Proteomes" id="UP000321577"/>
    </source>
</evidence>
<evidence type="ECO:0000256" key="1">
    <source>
        <dbReference type="SAM" id="MobiDB-lite"/>
    </source>
</evidence>
<dbReference type="Proteomes" id="UP000321577">
    <property type="component" value="Unassembled WGS sequence"/>
</dbReference>
<accession>A0A512MEX5</accession>
<evidence type="ECO:0000259" key="2">
    <source>
        <dbReference type="Pfam" id="PF13474"/>
    </source>
</evidence>
<organism evidence="3 4">
    <name type="scientific">Brevifollis gellanilyticus</name>
    <dbReference type="NCBI Taxonomy" id="748831"/>
    <lineage>
        <taxon>Bacteria</taxon>
        <taxon>Pseudomonadati</taxon>
        <taxon>Verrucomicrobiota</taxon>
        <taxon>Verrucomicrobiia</taxon>
        <taxon>Verrucomicrobiales</taxon>
        <taxon>Verrucomicrobiaceae</taxon>
    </lineage>
</organism>
<feature type="domain" description="SnoaL-like" evidence="2">
    <location>
        <begin position="29"/>
        <end position="150"/>
    </location>
</feature>
<proteinExistence type="predicted"/>
<dbReference type="Pfam" id="PF13474">
    <property type="entry name" value="SnoaL_3"/>
    <property type="match status" value="1"/>
</dbReference>
<name>A0A512MEX5_9BACT</name>
<keyword evidence="4" id="KW-1185">Reference proteome</keyword>
<sequence>MRLIRPKGGEIRTPGMKSQDIPTTEEREIRALIEGTVIACQNKDAAALTAQYAEDVVAFDLINPMQYAGADAVAQRATQWFSSWEGAFTYEIHDLSVTASGDTGFCHSLNHVKGTQTGGQAIDMWWRATVCCRKTDGKWWVTHLHSSVPFDMETGKASLDLKP</sequence>
<feature type="region of interest" description="Disordered" evidence="1">
    <location>
        <begin position="1"/>
        <end position="21"/>
    </location>
</feature>
<reference evidence="3 4" key="1">
    <citation type="submission" date="2019-07" db="EMBL/GenBank/DDBJ databases">
        <title>Whole genome shotgun sequence of Brevifollis gellanilyticus NBRC 108608.</title>
        <authorList>
            <person name="Hosoyama A."/>
            <person name="Uohara A."/>
            <person name="Ohji S."/>
            <person name="Ichikawa N."/>
        </authorList>
    </citation>
    <scope>NUCLEOTIDE SEQUENCE [LARGE SCALE GENOMIC DNA]</scope>
    <source>
        <strain evidence="3 4">NBRC 108608</strain>
    </source>
</reference>
<dbReference type="SUPFAM" id="SSF54427">
    <property type="entry name" value="NTF2-like"/>
    <property type="match status" value="1"/>
</dbReference>
<comment type="caution">
    <text evidence="3">The sequence shown here is derived from an EMBL/GenBank/DDBJ whole genome shotgun (WGS) entry which is preliminary data.</text>
</comment>
<protein>
    <submittedName>
        <fullName evidence="3">Ketosteroid isomerase</fullName>
    </submittedName>
</protein>
<dbReference type="Gene3D" id="3.10.450.50">
    <property type="match status" value="1"/>
</dbReference>
<dbReference type="AlphaFoldDB" id="A0A512MEX5"/>
<evidence type="ECO:0000313" key="3">
    <source>
        <dbReference type="EMBL" id="GEP45268.1"/>
    </source>
</evidence>
<gene>
    <name evidence="3" type="ORF">BGE01nite_45590</name>
</gene>
<dbReference type="GO" id="GO:0016853">
    <property type="term" value="F:isomerase activity"/>
    <property type="evidence" value="ECO:0007669"/>
    <property type="project" value="UniProtKB-KW"/>
</dbReference>
<dbReference type="InterPro" id="IPR032710">
    <property type="entry name" value="NTF2-like_dom_sf"/>
</dbReference>